<dbReference type="InterPro" id="IPR023296">
    <property type="entry name" value="Glyco_hydro_beta-prop_sf"/>
</dbReference>
<proteinExistence type="predicted"/>
<dbReference type="OrthoDB" id="9758923at2"/>
<dbReference type="AlphaFoldDB" id="A0A5B8VH89"/>
<dbReference type="RefSeq" id="WP_146779892.1">
    <property type="nucleotide sequence ID" value="NZ_CP042434.1"/>
</dbReference>
<evidence type="ECO:0000313" key="2">
    <source>
        <dbReference type="Proteomes" id="UP000321291"/>
    </source>
</evidence>
<protein>
    <submittedName>
        <fullName evidence="1">Family 43 glycosylhydrolase</fullName>
    </submittedName>
</protein>
<keyword evidence="2" id="KW-1185">Reference proteome</keyword>
<organism evidence="1 2">
    <name type="scientific">Arachidicoccus ginsenosidivorans</name>
    <dbReference type="NCBI Taxonomy" id="496057"/>
    <lineage>
        <taxon>Bacteria</taxon>
        <taxon>Pseudomonadati</taxon>
        <taxon>Bacteroidota</taxon>
        <taxon>Chitinophagia</taxon>
        <taxon>Chitinophagales</taxon>
        <taxon>Chitinophagaceae</taxon>
        <taxon>Arachidicoccus</taxon>
    </lineage>
</organism>
<dbReference type="EMBL" id="CP042434">
    <property type="protein sequence ID" value="QEC70629.1"/>
    <property type="molecule type" value="Genomic_DNA"/>
</dbReference>
<reference evidence="1 2" key="1">
    <citation type="journal article" date="2017" name="Int. J. Syst. Evol. Microbiol.">
        <title>Arachidicoccus ginsenosidivorans sp. nov., with ginsenoside-converting activity isolated from ginseng cultivating soil.</title>
        <authorList>
            <person name="Siddiqi M.Z."/>
            <person name="Aslam Z."/>
            <person name="Im W.T."/>
        </authorList>
    </citation>
    <scope>NUCLEOTIDE SEQUENCE [LARGE SCALE GENOMIC DNA]</scope>
    <source>
        <strain evidence="1 2">Gsoil 809</strain>
    </source>
</reference>
<dbReference type="PANTHER" id="PTHR43301:SF3">
    <property type="entry name" value="ARABINAN ENDO-1,5-ALPHA-L-ARABINOSIDASE A-RELATED"/>
    <property type="match status" value="1"/>
</dbReference>
<sequence length="330" mass="37739">MNRKQALKLLDLGTAMGMISGPALCSGLFKVNNVGARLPDSKDDLSGTPTAYLMAYFKSSKQQLFYAFSENCLSWTPLNKGNPVLETSVNLRDPFIGKANGKFHLVHTKGWDFPVIHHYESDDLLDWVGGPIQVVSDEKKRAWAPEWYYEEKEGVFYVFWASIHNGHNTIFYLKTKDWKNIRPNQSKIYYDLGIDDIDFTVTKVNKGPKPGYYAFHKPGSLEDNFSVACMYSPTINPEDPNFSFGNIKTQYTDMPQVVKPIEGPEIIQLNQEDKWYVYADPFHQPFVAWETTDFERFNPIKVQPPPQSKHCSILGITSSELAQLKKRYPV</sequence>
<dbReference type="GO" id="GO:0016787">
    <property type="term" value="F:hydrolase activity"/>
    <property type="evidence" value="ECO:0007669"/>
    <property type="project" value="UniProtKB-KW"/>
</dbReference>
<dbReference type="InterPro" id="IPR050727">
    <property type="entry name" value="GH43_arabinanases"/>
</dbReference>
<name>A0A5B8VH89_9BACT</name>
<evidence type="ECO:0000313" key="1">
    <source>
        <dbReference type="EMBL" id="QEC70629.1"/>
    </source>
</evidence>
<dbReference type="SUPFAM" id="SSF75005">
    <property type="entry name" value="Arabinanase/levansucrase/invertase"/>
    <property type="match status" value="1"/>
</dbReference>
<dbReference type="Gene3D" id="2.115.10.20">
    <property type="entry name" value="Glycosyl hydrolase domain, family 43"/>
    <property type="match status" value="1"/>
</dbReference>
<gene>
    <name evidence="1" type="ORF">FSB73_01865</name>
</gene>
<dbReference type="Proteomes" id="UP000321291">
    <property type="component" value="Chromosome"/>
</dbReference>
<dbReference type="PANTHER" id="PTHR43301">
    <property type="entry name" value="ARABINAN ENDO-1,5-ALPHA-L-ARABINOSIDASE"/>
    <property type="match status" value="1"/>
</dbReference>
<accession>A0A5B8VH89</accession>
<dbReference type="KEGG" id="agi:FSB73_01865"/>
<keyword evidence="1" id="KW-0378">Hydrolase</keyword>